<dbReference type="AlphaFoldDB" id="A0A4R6UAS8"/>
<proteinExistence type="predicted"/>
<protein>
    <recommendedName>
        <fullName evidence="4">Nitroreductase domain-containing protein</fullName>
    </recommendedName>
</protein>
<dbReference type="Gene3D" id="3.40.109.10">
    <property type="entry name" value="NADH Oxidase"/>
    <property type="match status" value="1"/>
</dbReference>
<evidence type="ECO:0000256" key="2">
    <source>
        <dbReference type="ARBA" id="ARBA00022490"/>
    </source>
</evidence>
<dbReference type="PANTHER" id="PTHR43035:SF1">
    <property type="entry name" value="FATTY ACID REPRESSION MUTANT PROTEIN 2-RELATED"/>
    <property type="match status" value="1"/>
</dbReference>
<evidence type="ECO:0000313" key="5">
    <source>
        <dbReference type="EMBL" id="TDQ43002.1"/>
    </source>
</evidence>
<dbReference type="EMBL" id="SNYJ01000001">
    <property type="protein sequence ID" value="TDQ43002.1"/>
    <property type="molecule type" value="Genomic_DNA"/>
</dbReference>
<sequence length="200" mass="22644">MSKDFFGALENRRSYYGLNKDHVVSDERIEEVVKHAVKHVPSAFNSQTARVVILLGGDHDKLWDITTDVLKVVVGDGDFSGTQQRMDGFKAAYGTVLFFEEQDVVRDFQEQFALFADNFPIWSDQSSGMHQLAVWTGLELEGFGASLQHYNPLIDEQVAQEWDIPNTWKLRAQMPFGKPTAAPGEKNFQPIDARVKIHKS</sequence>
<comment type="subcellular location">
    <subcellularLocation>
        <location evidence="1">Cytoplasm</location>
    </subcellularLocation>
</comment>
<feature type="domain" description="Nitroreductase" evidence="4">
    <location>
        <begin position="10"/>
        <end position="178"/>
    </location>
</feature>
<keyword evidence="6" id="KW-1185">Reference proteome</keyword>
<dbReference type="RefSeq" id="WP_133578814.1">
    <property type="nucleotide sequence ID" value="NZ_SNYJ01000001.1"/>
</dbReference>
<dbReference type="InterPro" id="IPR000415">
    <property type="entry name" value="Nitroreductase-like"/>
</dbReference>
<dbReference type="GO" id="GO:0005737">
    <property type="term" value="C:cytoplasm"/>
    <property type="evidence" value="ECO:0007669"/>
    <property type="project" value="UniProtKB-SubCell"/>
</dbReference>
<keyword evidence="3" id="KW-0560">Oxidoreductase</keyword>
<accession>A0A4R6UAS8</accession>
<dbReference type="SUPFAM" id="SSF55469">
    <property type="entry name" value="FMN-dependent nitroreductase-like"/>
    <property type="match status" value="1"/>
</dbReference>
<dbReference type="GO" id="GO:0016491">
    <property type="term" value="F:oxidoreductase activity"/>
    <property type="evidence" value="ECO:0007669"/>
    <property type="project" value="UniProtKB-KW"/>
</dbReference>
<dbReference type="FunFam" id="3.40.109.10:FF:000001">
    <property type="entry name" value="Nitroreductase family"/>
    <property type="match status" value="1"/>
</dbReference>
<dbReference type="PANTHER" id="PTHR43035">
    <property type="entry name" value="FATTY ACID REPRESSION MUTANT PROTEIN 2-RELATED"/>
    <property type="match status" value="1"/>
</dbReference>
<evidence type="ECO:0000313" key="6">
    <source>
        <dbReference type="Proteomes" id="UP000295632"/>
    </source>
</evidence>
<reference evidence="5 6" key="1">
    <citation type="submission" date="2019-03" db="EMBL/GenBank/DDBJ databases">
        <title>Genomic Encyclopedia of Type Strains, Phase IV (KMG-IV): sequencing the most valuable type-strain genomes for metagenomic binning, comparative biology and taxonomic classification.</title>
        <authorList>
            <person name="Goeker M."/>
        </authorList>
    </citation>
    <scope>NUCLEOTIDE SEQUENCE [LARGE SCALE GENOMIC DNA]</scope>
    <source>
        <strain evidence="5 6">DSM 28697</strain>
    </source>
</reference>
<evidence type="ECO:0000256" key="1">
    <source>
        <dbReference type="ARBA" id="ARBA00004496"/>
    </source>
</evidence>
<dbReference type="InterPro" id="IPR029479">
    <property type="entry name" value="Nitroreductase"/>
</dbReference>
<dbReference type="GO" id="GO:0034599">
    <property type="term" value="P:cellular response to oxidative stress"/>
    <property type="evidence" value="ECO:0007669"/>
    <property type="project" value="InterPro"/>
</dbReference>
<keyword evidence="2" id="KW-0963">Cytoplasm</keyword>
<dbReference type="InterPro" id="IPR033877">
    <property type="entry name" value="Frm2/Hbn1"/>
</dbReference>
<dbReference type="CDD" id="cd02140">
    <property type="entry name" value="Frm2-like"/>
    <property type="match status" value="1"/>
</dbReference>
<evidence type="ECO:0000259" key="4">
    <source>
        <dbReference type="Pfam" id="PF00881"/>
    </source>
</evidence>
<dbReference type="Proteomes" id="UP000295632">
    <property type="component" value="Unassembled WGS sequence"/>
</dbReference>
<evidence type="ECO:0000256" key="3">
    <source>
        <dbReference type="ARBA" id="ARBA00023002"/>
    </source>
</evidence>
<organism evidence="5 6">
    <name type="scientific">Aureibacillus halotolerans</name>
    <dbReference type="NCBI Taxonomy" id="1508390"/>
    <lineage>
        <taxon>Bacteria</taxon>
        <taxon>Bacillati</taxon>
        <taxon>Bacillota</taxon>
        <taxon>Bacilli</taxon>
        <taxon>Bacillales</taxon>
        <taxon>Bacillaceae</taxon>
        <taxon>Aureibacillus</taxon>
    </lineage>
</organism>
<comment type="caution">
    <text evidence="5">The sequence shown here is derived from an EMBL/GenBank/DDBJ whole genome shotgun (WGS) entry which is preliminary data.</text>
</comment>
<name>A0A4R6UAS8_9BACI</name>
<dbReference type="Pfam" id="PF00881">
    <property type="entry name" value="Nitroreductase"/>
    <property type="match status" value="1"/>
</dbReference>
<gene>
    <name evidence="5" type="ORF">EV213_101434</name>
</gene>
<dbReference type="OrthoDB" id="9810617at2"/>